<reference evidence="1 2" key="1">
    <citation type="submission" date="2019-05" db="EMBL/GenBank/DDBJ databases">
        <title>The compact genome of Giardia muris reveals important steps in the evolution of intestinal protozoan parasites.</title>
        <authorList>
            <person name="Xu F."/>
            <person name="Jimenez-Gonzalez A."/>
            <person name="Einarsson E."/>
            <person name="Astvaldsson A."/>
            <person name="Peirasmaki D."/>
            <person name="Eckmann L."/>
            <person name="Andersson J.O."/>
            <person name="Svard S.G."/>
            <person name="Jerlstrom-Hultqvist J."/>
        </authorList>
    </citation>
    <scope>NUCLEOTIDE SEQUENCE [LARGE SCALE GENOMIC DNA]</scope>
    <source>
        <strain evidence="1 2">Roberts-Thomson</strain>
    </source>
</reference>
<comment type="caution">
    <text evidence="1">The sequence shown here is derived from an EMBL/GenBank/DDBJ whole genome shotgun (WGS) entry which is preliminary data.</text>
</comment>
<gene>
    <name evidence="1" type="ORF">GMRT_16283</name>
</gene>
<proteinExistence type="predicted"/>
<name>A0A4Z1TAS7_GIAMU</name>
<dbReference type="AlphaFoldDB" id="A0A4Z1TAS7"/>
<dbReference type="EMBL" id="VDLU01000001">
    <property type="protein sequence ID" value="TNJ29629.1"/>
    <property type="molecule type" value="Genomic_DNA"/>
</dbReference>
<dbReference type="OrthoDB" id="10250976at2759"/>
<evidence type="ECO:0000313" key="2">
    <source>
        <dbReference type="Proteomes" id="UP000315496"/>
    </source>
</evidence>
<dbReference type="Proteomes" id="UP000315496">
    <property type="component" value="Chromosome 1"/>
</dbReference>
<dbReference type="VEuPathDB" id="GiardiaDB:GMRT_16283"/>
<evidence type="ECO:0000313" key="1">
    <source>
        <dbReference type="EMBL" id="TNJ29629.1"/>
    </source>
</evidence>
<organism evidence="1 2">
    <name type="scientific">Giardia muris</name>
    <dbReference type="NCBI Taxonomy" id="5742"/>
    <lineage>
        <taxon>Eukaryota</taxon>
        <taxon>Metamonada</taxon>
        <taxon>Diplomonadida</taxon>
        <taxon>Hexamitidae</taxon>
        <taxon>Giardiinae</taxon>
        <taxon>Giardia</taxon>
    </lineage>
</organism>
<protein>
    <submittedName>
        <fullName evidence="1">Uncharacterized protein</fullName>
    </submittedName>
</protein>
<keyword evidence="2" id="KW-1185">Reference proteome</keyword>
<sequence>MPPKITVFSTLSTQQKNIFYRYFIENDTQFVYNPKSNTYIATIVSSLPTQEKTNSRTTSASRASSAGGDSDKGVLKTLLTEYGTLVTELGCKPTLAQTQIVLDITSLLRFMTHLYEEHYHEFVGVNLGTDPPAFLKGAPSGGLGHASVSNKTYHSFINFILSSMSLTLYRNTLKPTNAGSSSTTFMWTVLMNLNKYKGTSVFVSAFLLLLTHTSKNTPTNILILYSSLQHELKEQIIRASQTQLQAKPLIQVASRVLGTEARTQKFISIIVDRYQSFLAEGMDSTVFGREFLLFCIEAAGRGESWVQIGNEPMLYGNCLIGTSNTSAVPGAIGASSILQPDTPVYPALSAPMTPGKPESNPLLAKLAADSPFDTLDTPQSEAKLRRSGALNRSRVSGFHGAFDDEDEFLSSISQSAYRRRLVPHEEIYPSTFNTAFMTDETSFVTLQEGLTMVLPSVTKLFCEHFKIDPIQTDENMSLLVQELIANSDITEVGDSTEIRLRRAWRDLRRAEVHTAKTIMQFVRELLQCLGERMGIGQDQVMETPAPAPITITTGE</sequence>
<accession>A0A4Z1TAS7</accession>